<dbReference type="EMBL" id="CAFAAI010000371">
    <property type="protein sequence ID" value="CAB4814547.1"/>
    <property type="molecule type" value="Genomic_DNA"/>
</dbReference>
<evidence type="ECO:0000313" key="2">
    <source>
        <dbReference type="EMBL" id="CAB4814547.1"/>
    </source>
</evidence>
<gene>
    <name evidence="2" type="ORF">UFOPK2992_01800</name>
</gene>
<accession>A0A6J6ZAU8</accession>
<organism evidence="2">
    <name type="scientific">freshwater metagenome</name>
    <dbReference type="NCBI Taxonomy" id="449393"/>
    <lineage>
        <taxon>unclassified sequences</taxon>
        <taxon>metagenomes</taxon>
        <taxon>ecological metagenomes</taxon>
    </lineage>
</organism>
<evidence type="ECO:0000256" key="1">
    <source>
        <dbReference type="SAM" id="MobiDB-lite"/>
    </source>
</evidence>
<feature type="compositionally biased region" description="Gly residues" evidence="1">
    <location>
        <begin position="785"/>
        <end position="794"/>
    </location>
</feature>
<dbReference type="AlphaFoldDB" id="A0A6J6ZAU8"/>
<proteinExistence type="predicted"/>
<name>A0A6J6ZAU8_9ZZZZ</name>
<feature type="region of interest" description="Disordered" evidence="1">
    <location>
        <begin position="779"/>
        <end position="800"/>
    </location>
</feature>
<reference evidence="2" key="1">
    <citation type="submission" date="2020-05" db="EMBL/GenBank/DDBJ databases">
        <authorList>
            <person name="Chiriac C."/>
            <person name="Salcher M."/>
            <person name="Ghai R."/>
            <person name="Kavagutti S V."/>
        </authorList>
    </citation>
    <scope>NUCLEOTIDE SEQUENCE</scope>
</reference>
<sequence>MLLRRSVLVLVLVLTAGLLPFAAQPANAVTPGTQLDLTGALSPPANLSTSGDFATDTFSDPWDFSNAEDIIPIVGAGVANADAVDLSGGVLTAATRNYAELRLLMNWSQTSPVLPWGHDGWKRPIDGGRYTQMTMRIRAEANMSFAIRWWNAAGQEGLIGFDLLATPGFQTVHFDLTNRSNYKAAGAAAVWGGHIVRFELFRGIALAGGDPAINVQLDWARLHRADASQTPPAGVPLPVVITPNEEGGADYATVERGNPWDFAGMDDVNLTNDVAFLSTASGDLTGASVANDPFIGLALGPPLNTDRYHRLTVDVCYNGGFSLGGGAGQGMVGRMAWMPAGTWTETQDFIVFPGCHRMSIDMSTTPPGAIHDQNSSIVSGWRGQRPTRLRFDLNEDPGARAFTLREIRLADDAAFSSSYPITFADAAGAANTKADIYVTTTRGSYSGTQIASNISVVGGVNTFNWNGTDVAGSAMANGTYWVYIVMHNTSGSGVGYASGPLREEKPVPPTPSYFVPLTPSRLLDTRTGEGGNIVPLNTGVFTELNVAGVGGVPATGVTAVVMNVTVTEPTWFGFITAWPSGEPQPLVSNLNFVPGQTVPNLVTVKLGANGKVNLFNSIGSTHLIADVAGYYTASPPPSGGRFTAVTPARLLDTRDGTGTGGSTAPIAQAGSINLSVTGVGAVPSTGVSGVALNVTVDQPTGTGFLTVWPAGEARPNASTHNYVPGLTVANLVVSKVGANGQVSIFNSAGSSHVVADVIGYFSARGGAFVPVAPQRLVDTRDGTGVRPGGIGQGQSLGLPMTTNSPVPSGATAVIVNVTSVNSSAPSFVTVWPTGSPMPLASTLNPVIGRPVPNQAYLRLGPDGSLQAYNNAGDTDLIVDVFGYVL</sequence>
<protein>
    <submittedName>
        <fullName evidence="2">Unannotated protein</fullName>
    </submittedName>
</protein>